<proteinExistence type="predicted"/>
<dbReference type="AlphaFoldDB" id="A0A2I0B614"/>
<organism evidence="1 2">
    <name type="scientific">Apostasia shenzhenica</name>
    <dbReference type="NCBI Taxonomy" id="1088818"/>
    <lineage>
        <taxon>Eukaryota</taxon>
        <taxon>Viridiplantae</taxon>
        <taxon>Streptophyta</taxon>
        <taxon>Embryophyta</taxon>
        <taxon>Tracheophyta</taxon>
        <taxon>Spermatophyta</taxon>
        <taxon>Magnoliopsida</taxon>
        <taxon>Liliopsida</taxon>
        <taxon>Asparagales</taxon>
        <taxon>Orchidaceae</taxon>
        <taxon>Apostasioideae</taxon>
        <taxon>Apostasia</taxon>
    </lineage>
</organism>
<sequence length="79" mass="9527">MQVFFMHSLQNHRAGYSSKIQRGFSLKTFSSAFHQTLHRHNMYEHPQEVWLQETMKFFTKISKILKSNTMRKDILAFFT</sequence>
<evidence type="ECO:0000313" key="2">
    <source>
        <dbReference type="Proteomes" id="UP000236161"/>
    </source>
</evidence>
<gene>
    <name evidence="1" type="ORF">AXF42_Ash017705</name>
</gene>
<keyword evidence="2" id="KW-1185">Reference proteome</keyword>
<accession>A0A2I0B614</accession>
<dbReference type="Proteomes" id="UP000236161">
    <property type="component" value="Unassembled WGS sequence"/>
</dbReference>
<name>A0A2I0B614_9ASPA</name>
<reference evidence="1 2" key="1">
    <citation type="journal article" date="2017" name="Nature">
        <title>The Apostasia genome and the evolution of orchids.</title>
        <authorList>
            <person name="Zhang G.Q."/>
            <person name="Liu K.W."/>
            <person name="Li Z."/>
            <person name="Lohaus R."/>
            <person name="Hsiao Y.Y."/>
            <person name="Niu S.C."/>
            <person name="Wang J.Y."/>
            <person name="Lin Y.C."/>
            <person name="Xu Q."/>
            <person name="Chen L.J."/>
            <person name="Yoshida K."/>
            <person name="Fujiwara S."/>
            <person name="Wang Z.W."/>
            <person name="Zhang Y.Q."/>
            <person name="Mitsuda N."/>
            <person name="Wang M."/>
            <person name="Liu G.H."/>
            <person name="Pecoraro L."/>
            <person name="Huang H.X."/>
            <person name="Xiao X.J."/>
            <person name="Lin M."/>
            <person name="Wu X.Y."/>
            <person name="Wu W.L."/>
            <person name="Chen Y.Y."/>
            <person name="Chang S.B."/>
            <person name="Sakamoto S."/>
            <person name="Ohme-Takagi M."/>
            <person name="Yagi M."/>
            <person name="Zeng S.J."/>
            <person name="Shen C.Y."/>
            <person name="Yeh C.M."/>
            <person name="Luo Y.B."/>
            <person name="Tsai W.C."/>
            <person name="Van de Peer Y."/>
            <person name="Liu Z.J."/>
        </authorList>
    </citation>
    <scope>NUCLEOTIDE SEQUENCE [LARGE SCALE GENOMIC DNA]</scope>
    <source>
        <strain evidence="2">cv. Shenzhen</strain>
        <tissue evidence="1">Stem</tissue>
    </source>
</reference>
<evidence type="ECO:0000313" key="1">
    <source>
        <dbReference type="EMBL" id="PKA63237.1"/>
    </source>
</evidence>
<dbReference type="EMBL" id="KZ451909">
    <property type="protein sequence ID" value="PKA63237.1"/>
    <property type="molecule type" value="Genomic_DNA"/>
</dbReference>
<protein>
    <submittedName>
        <fullName evidence="1">Uncharacterized protein</fullName>
    </submittedName>
</protein>